<dbReference type="Proteomes" id="UP001500339">
    <property type="component" value="Unassembled WGS sequence"/>
</dbReference>
<dbReference type="InterPro" id="IPR018389">
    <property type="entry name" value="DctP_fam"/>
</dbReference>
<feature type="chain" id="PRO_5045588044" evidence="4">
    <location>
        <begin position="24"/>
        <end position="345"/>
    </location>
</feature>
<keyword evidence="6" id="KW-1185">Reference proteome</keyword>
<evidence type="ECO:0000256" key="1">
    <source>
        <dbReference type="ARBA" id="ARBA00009023"/>
    </source>
</evidence>
<dbReference type="InterPro" id="IPR004682">
    <property type="entry name" value="TRAP_DctP"/>
</dbReference>
<reference evidence="5 6" key="1">
    <citation type="journal article" date="2019" name="Int. J. Syst. Evol. Microbiol.">
        <title>The Global Catalogue of Microorganisms (GCM) 10K type strain sequencing project: providing services to taxonomists for standard genome sequencing and annotation.</title>
        <authorList>
            <consortium name="The Broad Institute Genomics Platform"/>
            <consortium name="The Broad Institute Genome Sequencing Center for Infectious Disease"/>
            <person name="Wu L."/>
            <person name="Ma J."/>
        </authorList>
    </citation>
    <scope>NUCLEOTIDE SEQUENCE [LARGE SCALE GENOMIC DNA]</scope>
    <source>
        <strain evidence="5 6">JCM 1405</strain>
    </source>
</reference>
<dbReference type="NCBIfam" id="NF037995">
    <property type="entry name" value="TRAP_S1"/>
    <property type="match status" value="1"/>
</dbReference>
<proteinExistence type="inferred from homology"/>
<protein>
    <submittedName>
        <fullName evidence="5">TRAP transporter substrate-binding protein</fullName>
    </submittedName>
</protein>
<dbReference type="PROSITE" id="PS51257">
    <property type="entry name" value="PROKAR_LIPOPROTEIN"/>
    <property type="match status" value="1"/>
</dbReference>
<evidence type="ECO:0000256" key="3">
    <source>
        <dbReference type="ARBA" id="ARBA00022729"/>
    </source>
</evidence>
<comment type="similarity">
    <text evidence="1">Belongs to the bacterial solute-binding protein 7 family.</text>
</comment>
<dbReference type="InterPro" id="IPR038404">
    <property type="entry name" value="TRAP_DctP_sf"/>
</dbReference>
<keyword evidence="3 4" id="KW-0732">Signal</keyword>
<dbReference type="Gene3D" id="3.40.190.170">
    <property type="entry name" value="Bacterial extracellular solute-binding protein, family 7"/>
    <property type="match status" value="1"/>
</dbReference>
<comment type="caution">
    <text evidence="5">The sequence shown here is derived from an EMBL/GenBank/DDBJ whole genome shotgun (WGS) entry which is preliminary data.</text>
</comment>
<evidence type="ECO:0000256" key="4">
    <source>
        <dbReference type="SAM" id="SignalP"/>
    </source>
</evidence>
<accession>A0ABN1IZQ2</accession>
<dbReference type="PANTHER" id="PTHR33376:SF7">
    <property type="entry name" value="C4-DICARBOXYLATE-BINDING PROTEIN DCTB"/>
    <property type="match status" value="1"/>
</dbReference>
<dbReference type="PANTHER" id="PTHR33376">
    <property type="match status" value="1"/>
</dbReference>
<organism evidence="5 6">
    <name type="scientific">Clostridium malenominatum</name>
    <dbReference type="NCBI Taxonomy" id="1539"/>
    <lineage>
        <taxon>Bacteria</taxon>
        <taxon>Bacillati</taxon>
        <taxon>Bacillota</taxon>
        <taxon>Clostridia</taxon>
        <taxon>Eubacteriales</taxon>
        <taxon>Clostridiaceae</taxon>
        <taxon>Clostridium</taxon>
    </lineage>
</organism>
<evidence type="ECO:0000256" key="2">
    <source>
        <dbReference type="ARBA" id="ARBA00022448"/>
    </source>
</evidence>
<evidence type="ECO:0000313" key="5">
    <source>
        <dbReference type="EMBL" id="GAA0724658.1"/>
    </source>
</evidence>
<evidence type="ECO:0000313" key="6">
    <source>
        <dbReference type="Proteomes" id="UP001500339"/>
    </source>
</evidence>
<sequence length="345" mass="37929">MKMKKLISALLAMSLVLATGCSGKTNTTSGTGEAKGNESKKTIVIKYGLIAPESNAQTQAAMKFADYVEKESSGELKVEVYPNALLGGDVQMTESVALGTLHMALPSTSTLVMYSPKFGALDMPFMFSSTENAFKALNGEAGDLLNKELDKVGIKNMGYSFNGMRSITNNVRPITKPEDLKGVKMRVMESPIFIDMFTLLGTNPTPISFGELFTALQQKTVDGQENAASLIFDSKFQEVQKYFSKTNHVYGFCANIINADFYSSLSDAHKAILDKGAKEWLTEWQIAQEDGGNEEYIKKLEAAGMKVNDVTPENLKKFADAVSPMYEKYKKQMGEEIFNSLAKYK</sequence>
<dbReference type="EMBL" id="BAAACF010000001">
    <property type="protein sequence ID" value="GAA0724658.1"/>
    <property type="molecule type" value="Genomic_DNA"/>
</dbReference>
<feature type="signal peptide" evidence="4">
    <location>
        <begin position="1"/>
        <end position="23"/>
    </location>
</feature>
<dbReference type="PIRSF" id="PIRSF006470">
    <property type="entry name" value="DctB"/>
    <property type="match status" value="1"/>
</dbReference>
<dbReference type="RefSeq" id="WP_343769116.1">
    <property type="nucleotide sequence ID" value="NZ_BAAACF010000001.1"/>
</dbReference>
<gene>
    <name evidence="5" type="ORF">GCM10008905_18950</name>
</gene>
<name>A0ABN1IZQ2_9CLOT</name>
<dbReference type="NCBIfam" id="TIGR00787">
    <property type="entry name" value="dctP"/>
    <property type="match status" value="1"/>
</dbReference>
<dbReference type="Pfam" id="PF03480">
    <property type="entry name" value="DctP"/>
    <property type="match status" value="1"/>
</dbReference>
<keyword evidence="2" id="KW-0813">Transport</keyword>